<dbReference type="EMBL" id="NCWY01000001">
    <property type="protein sequence ID" value="PAK97111.1"/>
    <property type="molecule type" value="Genomic_DNA"/>
</dbReference>
<evidence type="ECO:0000259" key="6">
    <source>
        <dbReference type="PROSITE" id="PS50850"/>
    </source>
</evidence>
<feature type="transmembrane region" description="Helical" evidence="5">
    <location>
        <begin position="210"/>
        <end position="236"/>
    </location>
</feature>
<feature type="transmembrane region" description="Helical" evidence="5">
    <location>
        <begin position="20"/>
        <end position="40"/>
    </location>
</feature>
<dbReference type="InterPro" id="IPR020846">
    <property type="entry name" value="MFS_dom"/>
</dbReference>
<dbReference type="PANTHER" id="PTHR23542">
    <property type="match status" value="1"/>
</dbReference>
<feature type="transmembrane region" description="Helical" evidence="5">
    <location>
        <begin position="174"/>
        <end position="190"/>
    </location>
</feature>
<dbReference type="EMBL" id="CP065682">
    <property type="protein sequence ID" value="QPS34839.1"/>
    <property type="molecule type" value="Genomic_DNA"/>
</dbReference>
<evidence type="ECO:0000313" key="7">
    <source>
        <dbReference type="EMBL" id="PAK97111.1"/>
    </source>
</evidence>
<dbReference type="InterPro" id="IPR036259">
    <property type="entry name" value="MFS_trans_sf"/>
</dbReference>
<feature type="transmembrane region" description="Helical" evidence="5">
    <location>
        <begin position="148"/>
        <end position="168"/>
    </location>
</feature>
<feature type="transmembrane region" description="Helical" evidence="5">
    <location>
        <begin position="106"/>
        <end position="127"/>
    </location>
</feature>
<feature type="transmembrane region" description="Helical" evidence="5">
    <location>
        <begin position="369"/>
        <end position="390"/>
    </location>
</feature>
<keyword evidence="2 5" id="KW-0812">Transmembrane</keyword>
<dbReference type="KEGG" id="bcau:I6G59_05890"/>
<accession>A0A269ZHQ3</accession>
<feature type="transmembrane region" description="Helical" evidence="5">
    <location>
        <begin position="46"/>
        <end position="67"/>
    </location>
</feature>
<protein>
    <submittedName>
        <fullName evidence="7">MFS transporter</fullName>
    </submittedName>
</protein>
<dbReference type="Gene3D" id="1.20.1250.20">
    <property type="entry name" value="MFS general substrate transporter like domains"/>
    <property type="match status" value="2"/>
</dbReference>
<dbReference type="RefSeq" id="WP_040341563.1">
    <property type="nucleotide sequence ID" value="NZ_CBDRLP010000029.1"/>
</dbReference>
<feature type="transmembrane region" description="Helical" evidence="5">
    <location>
        <begin position="248"/>
        <end position="268"/>
    </location>
</feature>
<dbReference type="PROSITE" id="PS50850">
    <property type="entry name" value="MFS"/>
    <property type="match status" value="1"/>
</dbReference>
<dbReference type="SUPFAM" id="SSF103473">
    <property type="entry name" value="MFS general substrate transporter"/>
    <property type="match status" value="1"/>
</dbReference>
<reference evidence="7 9" key="1">
    <citation type="submission" date="2017-04" db="EMBL/GenBank/DDBJ databases">
        <title>Kefir bacterial isolates.</title>
        <authorList>
            <person name="Kim Y."/>
            <person name="Blasche S."/>
            <person name="Patil K.R."/>
        </authorList>
    </citation>
    <scope>NUCLEOTIDE SEQUENCE [LARGE SCALE GENOMIC DNA]</scope>
    <source>
        <strain evidence="7 9">OG2</strain>
    </source>
</reference>
<feature type="transmembrane region" description="Helical" evidence="5">
    <location>
        <begin position="337"/>
        <end position="357"/>
    </location>
</feature>
<comment type="subcellular location">
    <subcellularLocation>
        <location evidence="1">Cell membrane</location>
        <topology evidence="1">Multi-pass membrane protein</topology>
    </subcellularLocation>
</comment>
<evidence type="ECO:0000256" key="3">
    <source>
        <dbReference type="ARBA" id="ARBA00022989"/>
    </source>
</evidence>
<name>A0A269ZHQ3_9MICO</name>
<evidence type="ECO:0000256" key="5">
    <source>
        <dbReference type="SAM" id="Phobius"/>
    </source>
</evidence>
<sequence length="412" mass="43356">MFTNYREILSLPGALKFSLAGLVARMPIAVLGLGIVLFIQGVTGSYGLAGIVAAVYMIVQALAGPGIARLVDRRGQAKVMVPIVITHLIALTLLIVSVYLDWWVGLTFVFAGIGGATVGSVGSLVRSRWSHLVNSPNQLQTAFSWESVADELLFVSGPVLATVLATAVWPPAGIILSMISAGVGSALLYIQKSTEPPPIERSTEAKGHVFSNPGIFTIIIVNVFLGVNFGAIDVIAVAFSDEQGVKSLAGFLLSAFALGSLISGAIYGARNWNSATHHRFGVTVSLLAIGTCTMLLARDMVTFGLILFIVGFTIAPSLVGANSVIQQLAPPRRLTEAFAWLGTSLGFGVAFGSAIAGNLIDHYGAHTAMLLPAGCAVLGAILALSLLKLLNPSRSSHEVRIEKDRRRARVEE</sequence>
<dbReference type="GO" id="GO:0022857">
    <property type="term" value="F:transmembrane transporter activity"/>
    <property type="evidence" value="ECO:0007669"/>
    <property type="project" value="InterPro"/>
</dbReference>
<evidence type="ECO:0000256" key="1">
    <source>
        <dbReference type="ARBA" id="ARBA00004651"/>
    </source>
</evidence>
<evidence type="ECO:0000313" key="10">
    <source>
        <dbReference type="Proteomes" id="UP000594979"/>
    </source>
</evidence>
<dbReference type="PANTHER" id="PTHR23542:SF1">
    <property type="entry name" value="MAJOR FACILITATOR SUPERFAMILY (MFS) PROFILE DOMAIN-CONTAINING PROTEIN"/>
    <property type="match status" value="1"/>
</dbReference>
<keyword evidence="3 5" id="KW-1133">Transmembrane helix</keyword>
<evidence type="ECO:0000256" key="2">
    <source>
        <dbReference type="ARBA" id="ARBA00022692"/>
    </source>
</evidence>
<feature type="transmembrane region" description="Helical" evidence="5">
    <location>
        <begin position="280"/>
        <end position="297"/>
    </location>
</feature>
<gene>
    <name evidence="7" type="ORF">B8X04_00595</name>
    <name evidence="8" type="ORF">I6G59_05890</name>
</gene>
<feature type="domain" description="Major facilitator superfamily (MFS) profile" evidence="6">
    <location>
        <begin position="214"/>
        <end position="412"/>
    </location>
</feature>
<feature type="transmembrane region" description="Helical" evidence="5">
    <location>
        <begin position="303"/>
        <end position="325"/>
    </location>
</feature>
<organism evidence="7 9">
    <name type="scientific">Brevibacterium casei</name>
    <dbReference type="NCBI Taxonomy" id="33889"/>
    <lineage>
        <taxon>Bacteria</taxon>
        <taxon>Bacillati</taxon>
        <taxon>Actinomycetota</taxon>
        <taxon>Actinomycetes</taxon>
        <taxon>Micrococcales</taxon>
        <taxon>Brevibacteriaceae</taxon>
        <taxon>Brevibacterium</taxon>
    </lineage>
</organism>
<keyword evidence="4 5" id="KW-0472">Membrane</keyword>
<dbReference type="Proteomes" id="UP000216867">
    <property type="component" value="Unassembled WGS sequence"/>
</dbReference>
<dbReference type="Proteomes" id="UP000594979">
    <property type="component" value="Chromosome"/>
</dbReference>
<evidence type="ECO:0000256" key="4">
    <source>
        <dbReference type="ARBA" id="ARBA00023136"/>
    </source>
</evidence>
<evidence type="ECO:0000313" key="8">
    <source>
        <dbReference type="EMBL" id="QPS34839.1"/>
    </source>
</evidence>
<dbReference type="Pfam" id="PF07690">
    <property type="entry name" value="MFS_1"/>
    <property type="match status" value="1"/>
</dbReference>
<reference evidence="8 10" key="2">
    <citation type="submission" date="2020-12" db="EMBL/GenBank/DDBJ databases">
        <title>FDA dAtabase for Regulatory Grade micrObial Sequences (FDA-ARGOS): Supporting development and validation of Infectious Disease Dx tests.</title>
        <authorList>
            <person name="Sproer C."/>
            <person name="Gronow S."/>
            <person name="Severitt S."/>
            <person name="Schroder I."/>
            <person name="Tallon L."/>
            <person name="Sadzewicz L."/>
            <person name="Zhao X."/>
            <person name="Boylan J."/>
            <person name="Ott S."/>
            <person name="Bowen H."/>
            <person name="Vavikolanu K."/>
            <person name="Mehta A."/>
            <person name="Aluvathingal J."/>
            <person name="Nadendla S."/>
            <person name="Lowell S."/>
            <person name="Myers T."/>
            <person name="Yan Y."/>
            <person name="Sichtig H."/>
        </authorList>
    </citation>
    <scope>NUCLEOTIDE SEQUENCE [LARGE SCALE GENOMIC DNA]</scope>
    <source>
        <strain evidence="8 10">FDAARGOS_902</strain>
    </source>
</reference>
<dbReference type="AlphaFoldDB" id="A0A269ZHQ3"/>
<dbReference type="InterPro" id="IPR011701">
    <property type="entry name" value="MFS"/>
</dbReference>
<proteinExistence type="predicted"/>
<evidence type="ECO:0000313" key="9">
    <source>
        <dbReference type="Proteomes" id="UP000216867"/>
    </source>
</evidence>
<dbReference type="GO" id="GO:0005886">
    <property type="term" value="C:plasma membrane"/>
    <property type="evidence" value="ECO:0007669"/>
    <property type="project" value="UniProtKB-SubCell"/>
</dbReference>
<feature type="transmembrane region" description="Helical" evidence="5">
    <location>
        <begin position="79"/>
        <end position="100"/>
    </location>
</feature>